<evidence type="ECO:0000313" key="3">
    <source>
        <dbReference type="Proteomes" id="UP000308549"/>
    </source>
</evidence>
<protein>
    <submittedName>
        <fullName evidence="2">Uncharacterized protein</fullName>
    </submittedName>
</protein>
<keyword evidence="3" id="KW-1185">Reference proteome</keyword>
<dbReference type="EMBL" id="NAJL01000002">
    <property type="protein sequence ID" value="TKA33614.1"/>
    <property type="molecule type" value="Genomic_DNA"/>
</dbReference>
<dbReference type="AlphaFoldDB" id="A0A4U0UDX3"/>
<organism evidence="2 3">
    <name type="scientific">Salinomyces thailandicus</name>
    <dbReference type="NCBI Taxonomy" id="706561"/>
    <lineage>
        <taxon>Eukaryota</taxon>
        <taxon>Fungi</taxon>
        <taxon>Dikarya</taxon>
        <taxon>Ascomycota</taxon>
        <taxon>Pezizomycotina</taxon>
        <taxon>Dothideomycetes</taxon>
        <taxon>Dothideomycetidae</taxon>
        <taxon>Mycosphaerellales</taxon>
        <taxon>Teratosphaeriaceae</taxon>
        <taxon>Salinomyces</taxon>
    </lineage>
</organism>
<dbReference type="Proteomes" id="UP000308549">
    <property type="component" value="Unassembled WGS sequence"/>
</dbReference>
<accession>A0A4U0UDX3</accession>
<evidence type="ECO:0000256" key="1">
    <source>
        <dbReference type="SAM" id="MobiDB-lite"/>
    </source>
</evidence>
<comment type="caution">
    <text evidence="2">The sequence shown here is derived from an EMBL/GenBank/DDBJ whole genome shotgun (WGS) entry which is preliminary data.</text>
</comment>
<feature type="compositionally biased region" description="Polar residues" evidence="1">
    <location>
        <begin position="8"/>
        <end position="45"/>
    </location>
</feature>
<reference evidence="2 3" key="1">
    <citation type="submission" date="2017-03" db="EMBL/GenBank/DDBJ databases">
        <title>Genomes of endolithic fungi from Antarctica.</title>
        <authorList>
            <person name="Coleine C."/>
            <person name="Masonjones S."/>
            <person name="Stajich J.E."/>
        </authorList>
    </citation>
    <scope>NUCLEOTIDE SEQUENCE [LARGE SCALE GENOMIC DNA]</scope>
    <source>
        <strain evidence="2 3">CCFEE 6315</strain>
    </source>
</reference>
<name>A0A4U0UDX3_9PEZI</name>
<proteinExistence type="predicted"/>
<gene>
    <name evidence="2" type="ORF">B0A50_00450</name>
</gene>
<evidence type="ECO:0000313" key="2">
    <source>
        <dbReference type="EMBL" id="TKA33614.1"/>
    </source>
</evidence>
<feature type="region of interest" description="Disordered" evidence="1">
    <location>
        <begin position="1"/>
        <end position="52"/>
    </location>
</feature>
<sequence length="249" mass="27079">MHGAENFYSLQHHASGSGSGSTFNPTEDTKLLQTQPKMPSTTPSSARDRNLSALPRVATTHIRASSASRPPMVRAATTTIAPTLPTASATTPLLSRPLLPRSATTTANIPVHSLNPTIKSTRPSLLRRATDILELNAKTSYTARNAPTKPSHWTDHAHRDELVKIWDAIHAAAAESKYPKSTTAKLVSTEKVMLLEYSELAEGDVPLSREWMEYVLGICLRHPFCTAEKMGVYEVLSASGGSRANWGPW</sequence>
<dbReference type="OrthoDB" id="3919748at2759"/>